<dbReference type="PANTHER" id="PTHR33164">
    <property type="entry name" value="TRANSCRIPTIONAL REGULATOR, MARR FAMILY"/>
    <property type="match status" value="1"/>
</dbReference>
<dbReference type="InterPro" id="IPR000835">
    <property type="entry name" value="HTH_MarR-typ"/>
</dbReference>
<dbReference type="Proteomes" id="UP001597083">
    <property type="component" value="Unassembled WGS sequence"/>
</dbReference>
<gene>
    <name evidence="2" type="ORF">ACFQ07_30375</name>
</gene>
<dbReference type="PROSITE" id="PS50995">
    <property type="entry name" value="HTH_MARR_2"/>
    <property type="match status" value="1"/>
</dbReference>
<evidence type="ECO:0000313" key="3">
    <source>
        <dbReference type="Proteomes" id="UP001597083"/>
    </source>
</evidence>
<sequence>MERTEDLGSAWAQVATFAAAVDAKLGKWLTDTYGIGLSEYRAMNHLSQSSAKELRVNELAQKSGLNQSSVTRLLSRLEAKSLAYRDTCPDDGRGVYAVISEDGESLLARMHEAYDAKLEELLGEPAKYLPEIDLHPAGRALQAVSDRLLNR</sequence>
<name>A0ABW3CSN1_9ACTN</name>
<proteinExistence type="predicted"/>
<dbReference type="EMBL" id="JBHTIR010004175">
    <property type="protein sequence ID" value="MFD0856577.1"/>
    <property type="molecule type" value="Genomic_DNA"/>
</dbReference>
<reference evidence="3" key="1">
    <citation type="journal article" date="2019" name="Int. J. Syst. Evol. Microbiol.">
        <title>The Global Catalogue of Microorganisms (GCM) 10K type strain sequencing project: providing services to taxonomists for standard genome sequencing and annotation.</title>
        <authorList>
            <consortium name="The Broad Institute Genomics Platform"/>
            <consortium name="The Broad Institute Genome Sequencing Center for Infectious Disease"/>
            <person name="Wu L."/>
            <person name="Ma J."/>
        </authorList>
    </citation>
    <scope>NUCLEOTIDE SEQUENCE [LARGE SCALE GENOMIC DNA]</scope>
    <source>
        <strain evidence="3">JCM 31696</strain>
    </source>
</reference>
<evidence type="ECO:0000259" key="1">
    <source>
        <dbReference type="PROSITE" id="PS50995"/>
    </source>
</evidence>
<organism evidence="2 3">
    <name type="scientific">Actinomadura adrarensis</name>
    <dbReference type="NCBI Taxonomy" id="1819600"/>
    <lineage>
        <taxon>Bacteria</taxon>
        <taxon>Bacillati</taxon>
        <taxon>Actinomycetota</taxon>
        <taxon>Actinomycetes</taxon>
        <taxon>Streptosporangiales</taxon>
        <taxon>Thermomonosporaceae</taxon>
        <taxon>Actinomadura</taxon>
    </lineage>
</organism>
<accession>A0ABW3CSN1</accession>
<evidence type="ECO:0000313" key="2">
    <source>
        <dbReference type="EMBL" id="MFD0856577.1"/>
    </source>
</evidence>
<dbReference type="InterPro" id="IPR039422">
    <property type="entry name" value="MarR/SlyA-like"/>
</dbReference>
<dbReference type="Gene3D" id="1.10.10.10">
    <property type="entry name" value="Winged helix-like DNA-binding domain superfamily/Winged helix DNA-binding domain"/>
    <property type="match status" value="1"/>
</dbReference>
<dbReference type="InterPro" id="IPR036388">
    <property type="entry name" value="WH-like_DNA-bd_sf"/>
</dbReference>
<dbReference type="SUPFAM" id="SSF46785">
    <property type="entry name" value="Winged helix' DNA-binding domain"/>
    <property type="match status" value="1"/>
</dbReference>
<keyword evidence="3" id="KW-1185">Reference proteome</keyword>
<dbReference type="SMART" id="SM00347">
    <property type="entry name" value="HTH_MARR"/>
    <property type="match status" value="1"/>
</dbReference>
<dbReference type="Pfam" id="PF12802">
    <property type="entry name" value="MarR_2"/>
    <property type="match status" value="1"/>
</dbReference>
<feature type="domain" description="HTH marR-type" evidence="1">
    <location>
        <begin position="1"/>
        <end position="150"/>
    </location>
</feature>
<dbReference type="InterPro" id="IPR036390">
    <property type="entry name" value="WH_DNA-bd_sf"/>
</dbReference>
<comment type="caution">
    <text evidence="2">The sequence shown here is derived from an EMBL/GenBank/DDBJ whole genome shotgun (WGS) entry which is preliminary data.</text>
</comment>
<dbReference type="PANTHER" id="PTHR33164:SF99">
    <property type="entry name" value="MARR FAMILY REGULATORY PROTEIN"/>
    <property type="match status" value="1"/>
</dbReference>
<protein>
    <submittedName>
        <fullName evidence="2">MarR family winged helix-turn-helix transcriptional regulator</fullName>
    </submittedName>
</protein>